<dbReference type="Pfam" id="PF08373">
    <property type="entry name" value="RAP"/>
    <property type="match status" value="1"/>
</dbReference>
<name>A0AAD7UB01_9STRA</name>
<dbReference type="EMBL" id="JAQMWT010000523">
    <property type="protein sequence ID" value="KAJ8600409.1"/>
    <property type="molecule type" value="Genomic_DNA"/>
</dbReference>
<reference evidence="2" key="1">
    <citation type="submission" date="2023-01" db="EMBL/GenBank/DDBJ databases">
        <title>Metagenome sequencing of chrysophaentin producing Chrysophaeum taylorii.</title>
        <authorList>
            <person name="Davison J."/>
            <person name="Bewley C."/>
        </authorList>
    </citation>
    <scope>NUCLEOTIDE SEQUENCE</scope>
    <source>
        <strain evidence="2">NIES-1699</strain>
    </source>
</reference>
<protein>
    <recommendedName>
        <fullName evidence="1">RAP domain-containing protein</fullName>
    </recommendedName>
</protein>
<dbReference type="AlphaFoldDB" id="A0AAD7UB01"/>
<organism evidence="2 3">
    <name type="scientific">Chrysophaeum taylorii</name>
    <dbReference type="NCBI Taxonomy" id="2483200"/>
    <lineage>
        <taxon>Eukaryota</taxon>
        <taxon>Sar</taxon>
        <taxon>Stramenopiles</taxon>
        <taxon>Ochrophyta</taxon>
        <taxon>Pelagophyceae</taxon>
        <taxon>Pelagomonadales</taxon>
        <taxon>Pelagomonadaceae</taxon>
        <taxon>Chrysophaeum</taxon>
    </lineage>
</organism>
<proteinExistence type="predicted"/>
<feature type="domain" description="RAP" evidence="1">
    <location>
        <begin position="723"/>
        <end position="765"/>
    </location>
</feature>
<comment type="caution">
    <text evidence="2">The sequence shown here is derived from an EMBL/GenBank/DDBJ whole genome shotgun (WGS) entry which is preliminary data.</text>
</comment>
<dbReference type="Proteomes" id="UP001230188">
    <property type="component" value="Unassembled WGS sequence"/>
</dbReference>
<evidence type="ECO:0000313" key="3">
    <source>
        <dbReference type="Proteomes" id="UP001230188"/>
    </source>
</evidence>
<dbReference type="InterPro" id="IPR013584">
    <property type="entry name" value="RAP"/>
</dbReference>
<gene>
    <name evidence="2" type="ORF">CTAYLR_001448</name>
</gene>
<sequence length="775" mass="84219">MWAAAARSQRTRCVAFQRQVEWKRLLMRDETTPAWVLGLVGARLPELSGVNLSLCLRKLGSHRDSFERNDARVAALVEACGSRLEELGPRQLVSAGVGLARLGVRGDLARRLSRRVRARIRDLDAAQVVSLTWSLLTLRAPFGFFAAEIERRIDEFEPGQLCALASALRDYDDLVSAVARRAAETDAFFEAASPLEACMFVSAAWRCHDVSAALEVIDRRRASLSPSDLATALKAISDSAPPGLLDAAVRAFREDPRAFLDPLDTPAFARVLSALAQRAAAAAAASKKKKKSAGEFRDAFGAALESLKSRPLDELSQAMLARIALAVSHSQVFDPLEARVFLDATIKPLVVVDDDLRARDATRFATGFARCGAGDAGFFGRIARHLAVDALPPLGLAQAAWAFALTTPPSEARLDLLSRVSRSARSRLHEFSPSELQFLSRALAEAKFNAPALAADIASALRRAGALFDARDSPSRRLGALAARARDFAVVGACAPDLYDHIAAEARRALGAVDRLDLSTARSVVTHLGRLATAFSALRLAPDGFFEAILDASRDALLLLQEDRTLTTKAVLDLLHACAISGVSGPIVDPAWRVLRRGDLSPHQTADLHAVYRALQMQGEEEENTAFFREVEVAALVAAQKFVDARRAETPPKHKPEISASLRRLGLYEFQPHLTDEGFLLDFADLHSRSAVLVAGRHAYLHFPAGSGGGGGREPASRPRYVLKGVHHFRATLLRHLGWNLHIIPFFKWISLGSDADAEDAFLQDKLAPHWAGRP</sequence>
<keyword evidence="3" id="KW-1185">Reference proteome</keyword>
<accession>A0AAD7UB01</accession>
<evidence type="ECO:0000259" key="1">
    <source>
        <dbReference type="Pfam" id="PF08373"/>
    </source>
</evidence>
<evidence type="ECO:0000313" key="2">
    <source>
        <dbReference type="EMBL" id="KAJ8600409.1"/>
    </source>
</evidence>